<proteinExistence type="predicted"/>
<sequence>MKRYSYGLISIFIFVCGLVTGEERPVQNHRPTSIGHSGSEYFLHDSQQDQSPQGRDPITIIFEDFEDDSSTAEWQTDDGWDLTESDYWSPTHSFNSPNNGSTMDNTWNLLSPLYSLPEIGSEDLLRFGFHLWADMPDSDGDGDNFLEDYYNVSLMDPSELAWHASEFNAWANQSYWCGKEEISGYLDSWLQFLDTPSMTVPSTGYDLTTMMAWGIEDPAGATVAGTCTDGWDAANVRISTDGGNTWELLTGSDPYDFAYGYGWIWNDAE</sequence>
<accession>A0A382AXJ5</accession>
<dbReference type="AlphaFoldDB" id="A0A382AXJ5"/>
<protein>
    <submittedName>
        <fullName evidence="1">Uncharacterized protein</fullName>
    </submittedName>
</protein>
<dbReference type="EMBL" id="UINC01027287">
    <property type="protein sequence ID" value="SVB06270.1"/>
    <property type="molecule type" value="Genomic_DNA"/>
</dbReference>
<name>A0A382AXJ5_9ZZZZ</name>
<evidence type="ECO:0000313" key="1">
    <source>
        <dbReference type="EMBL" id="SVB06270.1"/>
    </source>
</evidence>
<feature type="non-terminal residue" evidence="1">
    <location>
        <position position="269"/>
    </location>
</feature>
<reference evidence="1" key="1">
    <citation type="submission" date="2018-05" db="EMBL/GenBank/DDBJ databases">
        <authorList>
            <person name="Lanie J.A."/>
            <person name="Ng W.-L."/>
            <person name="Kazmierczak K.M."/>
            <person name="Andrzejewski T.M."/>
            <person name="Davidsen T.M."/>
            <person name="Wayne K.J."/>
            <person name="Tettelin H."/>
            <person name="Glass J.I."/>
            <person name="Rusch D."/>
            <person name="Podicherti R."/>
            <person name="Tsui H.-C.T."/>
            <person name="Winkler M.E."/>
        </authorList>
    </citation>
    <scope>NUCLEOTIDE SEQUENCE</scope>
</reference>
<gene>
    <name evidence="1" type="ORF">METZ01_LOCUS159124</name>
</gene>
<organism evidence="1">
    <name type="scientific">marine metagenome</name>
    <dbReference type="NCBI Taxonomy" id="408172"/>
    <lineage>
        <taxon>unclassified sequences</taxon>
        <taxon>metagenomes</taxon>
        <taxon>ecological metagenomes</taxon>
    </lineage>
</organism>